<organism evidence="1">
    <name type="scientific">Arundo donax</name>
    <name type="common">Giant reed</name>
    <name type="synonym">Donax arundinaceus</name>
    <dbReference type="NCBI Taxonomy" id="35708"/>
    <lineage>
        <taxon>Eukaryota</taxon>
        <taxon>Viridiplantae</taxon>
        <taxon>Streptophyta</taxon>
        <taxon>Embryophyta</taxon>
        <taxon>Tracheophyta</taxon>
        <taxon>Spermatophyta</taxon>
        <taxon>Magnoliopsida</taxon>
        <taxon>Liliopsida</taxon>
        <taxon>Poales</taxon>
        <taxon>Poaceae</taxon>
        <taxon>PACMAD clade</taxon>
        <taxon>Arundinoideae</taxon>
        <taxon>Arundineae</taxon>
        <taxon>Arundo</taxon>
    </lineage>
</organism>
<proteinExistence type="predicted"/>
<sequence>MEAFVLAWRADGSTGLRGLSLVSCEDFGRFFKSLMVDLM</sequence>
<name>A0A0A9AZ08_ARUDO</name>
<evidence type="ECO:0000313" key="1">
    <source>
        <dbReference type="EMBL" id="JAD54110.1"/>
    </source>
</evidence>
<reference evidence="1" key="2">
    <citation type="journal article" date="2015" name="Data Brief">
        <title>Shoot transcriptome of the giant reed, Arundo donax.</title>
        <authorList>
            <person name="Barrero R.A."/>
            <person name="Guerrero F.D."/>
            <person name="Moolhuijzen P."/>
            <person name="Goolsby J.A."/>
            <person name="Tidwell J."/>
            <person name="Bellgard S.E."/>
            <person name="Bellgard M.I."/>
        </authorList>
    </citation>
    <scope>NUCLEOTIDE SEQUENCE</scope>
    <source>
        <tissue evidence="1">Shoot tissue taken approximately 20 cm above the soil surface</tissue>
    </source>
</reference>
<dbReference type="AlphaFoldDB" id="A0A0A9AZ08"/>
<accession>A0A0A9AZ08</accession>
<reference evidence="1" key="1">
    <citation type="submission" date="2014-09" db="EMBL/GenBank/DDBJ databases">
        <authorList>
            <person name="Magalhaes I.L.F."/>
            <person name="Oliveira U."/>
            <person name="Santos F.R."/>
            <person name="Vidigal T.H.D.A."/>
            <person name="Brescovit A.D."/>
            <person name="Santos A.J."/>
        </authorList>
    </citation>
    <scope>NUCLEOTIDE SEQUENCE</scope>
    <source>
        <tissue evidence="1">Shoot tissue taken approximately 20 cm above the soil surface</tissue>
    </source>
</reference>
<protein>
    <submittedName>
        <fullName evidence="1">Uncharacterized protein</fullName>
    </submittedName>
</protein>
<dbReference type="EMBL" id="GBRH01243785">
    <property type="protein sequence ID" value="JAD54110.1"/>
    <property type="molecule type" value="Transcribed_RNA"/>
</dbReference>